<reference evidence="3 4" key="1">
    <citation type="submission" date="2023-11" db="EMBL/GenBank/DDBJ databases">
        <authorList>
            <person name="Hedman E."/>
            <person name="Englund M."/>
            <person name="Stromberg M."/>
            <person name="Nyberg Akerstrom W."/>
            <person name="Nylinder S."/>
            <person name="Jareborg N."/>
            <person name="Kallberg Y."/>
            <person name="Kronander E."/>
        </authorList>
    </citation>
    <scope>NUCLEOTIDE SEQUENCE [LARGE SCALE GENOMIC DNA]</scope>
</reference>
<feature type="region of interest" description="Disordered" evidence="1">
    <location>
        <begin position="145"/>
        <end position="165"/>
    </location>
</feature>
<sequence>MYFKLLLISLSTIGVLSHTPINSSDLIVTYEGHSEVENAKPVSLAKHDTPETGVGNEMFKVEPKLTKPVVTDTTEAYLEAKEDVVFIPNEKPVQRNEDYLYDREEVKMKDLLTSRVSDVLSDKKVSVETEAPSKDVVFISGKNQEYDAKDNTNKSDRKHRKEQPEIVPETRETFKTINCSNLDCNITQDPVCGGKLEQNKWKYRLFLNECFFRKVNCAFRYRENRYKQVPAEKCNNVGAQYSERPFVYIPHPLPTPKPAIVRNERRSFSSRRSMSMGSDGQFCSHACPASCTDDYEPQCGISATGQKRVFLNHCKLDFNSCFYRVVWHVRPLSWCVGGQMADMRQNRGFIAWLQRVGIVDKKGKLVLH</sequence>
<dbReference type="EMBL" id="CAVLGL010000087">
    <property type="protein sequence ID" value="CAK1592501.1"/>
    <property type="molecule type" value="Genomic_DNA"/>
</dbReference>
<evidence type="ECO:0000256" key="1">
    <source>
        <dbReference type="SAM" id="MobiDB-lite"/>
    </source>
</evidence>
<feature type="signal peptide" evidence="2">
    <location>
        <begin position="1"/>
        <end position="17"/>
    </location>
</feature>
<proteinExistence type="predicted"/>
<keyword evidence="2" id="KW-0732">Signal</keyword>
<protein>
    <recommendedName>
        <fullName evidence="5">Kazal-like domain-containing protein</fullName>
    </recommendedName>
</protein>
<evidence type="ECO:0000256" key="2">
    <source>
        <dbReference type="SAM" id="SignalP"/>
    </source>
</evidence>
<gene>
    <name evidence="3" type="ORF">PARMNEM_LOCUS12443</name>
</gene>
<feature type="compositionally biased region" description="Basic and acidic residues" evidence="1">
    <location>
        <begin position="145"/>
        <end position="155"/>
    </location>
</feature>
<feature type="chain" id="PRO_5043326217" description="Kazal-like domain-containing protein" evidence="2">
    <location>
        <begin position="18"/>
        <end position="368"/>
    </location>
</feature>
<dbReference type="Gene3D" id="3.30.60.30">
    <property type="match status" value="1"/>
</dbReference>
<name>A0AAV1LF51_9NEOP</name>
<keyword evidence="4" id="KW-1185">Reference proteome</keyword>
<dbReference type="Proteomes" id="UP001314205">
    <property type="component" value="Unassembled WGS sequence"/>
</dbReference>
<evidence type="ECO:0000313" key="4">
    <source>
        <dbReference type="Proteomes" id="UP001314205"/>
    </source>
</evidence>
<comment type="caution">
    <text evidence="3">The sequence shown here is derived from an EMBL/GenBank/DDBJ whole genome shotgun (WGS) entry which is preliminary data.</text>
</comment>
<evidence type="ECO:0000313" key="3">
    <source>
        <dbReference type="EMBL" id="CAK1592501.1"/>
    </source>
</evidence>
<organism evidence="3 4">
    <name type="scientific">Parnassius mnemosyne</name>
    <name type="common">clouded apollo</name>
    <dbReference type="NCBI Taxonomy" id="213953"/>
    <lineage>
        <taxon>Eukaryota</taxon>
        <taxon>Metazoa</taxon>
        <taxon>Ecdysozoa</taxon>
        <taxon>Arthropoda</taxon>
        <taxon>Hexapoda</taxon>
        <taxon>Insecta</taxon>
        <taxon>Pterygota</taxon>
        <taxon>Neoptera</taxon>
        <taxon>Endopterygota</taxon>
        <taxon>Lepidoptera</taxon>
        <taxon>Glossata</taxon>
        <taxon>Ditrysia</taxon>
        <taxon>Papilionoidea</taxon>
        <taxon>Papilionidae</taxon>
        <taxon>Parnassiinae</taxon>
        <taxon>Parnassini</taxon>
        <taxon>Parnassius</taxon>
        <taxon>Driopa</taxon>
    </lineage>
</organism>
<dbReference type="AlphaFoldDB" id="A0AAV1LF51"/>
<accession>A0AAV1LF51</accession>
<evidence type="ECO:0008006" key="5">
    <source>
        <dbReference type="Google" id="ProtNLM"/>
    </source>
</evidence>